<feature type="domain" description="Xylose isomerase-like TIM barrel" evidence="1">
    <location>
        <begin position="122"/>
        <end position="298"/>
    </location>
</feature>
<evidence type="ECO:0000313" key="3">
    <source>
        <dbReference type="Proteomes" id="UP000251889"/>
    </source>
</evidence>
<dbReference type="EMBL" id="QMFY01000007">
    <property type="protein sequence ID" value="RAW00251.1"/>
    <property type="molecule type" value="Genomic_DNA"/>
</dbReference>
<dbReference type="PANTHER" id="PTHR12110">
    <property type="entry name" value="HYDROXYPYRUVATE ISOMERASE"/>
    <property type="match status" value="1"/>
</dbReference>
<dbReference type="InterPro" id="IPR050312">
    <property type="entry name" value="IolE/XylAMocC-like"/>
</dbReference>
<sequence>MRSMASTLLTPNQINSIMKRREFIQSSSLAAVGMLTLPSFLMKKEKKGQIGLQLYTLRSTIGQDPKGVLKKVSEFGYKNLETYGYGDGKIFGMGFKEFNDYVKSLGMKVTSGHYGLDMIKGDKWKKAVDDAKANGQKFMVVPYINEDQRKTIDDYKRIIADLNAAGEVCNAAGIRFGYHNHAFEFDTVDGQIPYDVMLKELDPKNVGMEMDIFWVVNAGRDPLKYFEQYPGRFEQWHVKDMDKSDKNRNANIGSGTIDWKPIFAKAKQSGLKHFYVEQESYPGEPINSVEEGAKYLKTIL</sequence>
<dbReference type="InterPro" id="IPR013022">
    <property type="entry name" value="Xyl_isomerase-like_TIM-brl"/>
</dbReference>
<dbReference type="Proteomes" id="UP000251889">
    <property type="component" value="Unassembled WGS sequence"/>
</dbReference>
<keyword evidence="3" id="KW-1185">Reference proteome</keyword>
<dbReference type="GO" id="GO:0016853">
    <property type="term" value="F:isomerase activity"/>
    <property type="evidence" value="ECO:0007669"/>
    <property type="project" value="UniProtKB-KW"/>
</dbReference>
<dbReference type="InterPro" id="IPR036237">
    <property type="entry name" value="Xyl_isomerase-like_sf"/>
</dbReference>
<gene>
    <name evidence="2" type="ORF">DQQ10_14415</name>
</gene>
<comment type="caution">
    <text evidence="2">The sequence shown here is derived from an EMBL/GenBank/DDBJ whole genome shotgun (WGS) entry which is preliminary data.</text>
</comment>
<organism evidence="2 3">
    <name type="scientific">Pseudochryseolinea flava</name>
    <dbReference type="NCBI Taxonomy" id="2059302"/>
    <lineage>
        <taxon>Bacteria</taxon>
        <taxon>Pseudomonadati</taxon>
        <taxon>Bacteroidota</taxon>
        <taxon>Cytophagia</taxon>
        <taxon>Cytophagales</taxon>
        <taxon>Fulvivirgaceae</taxon>
        <taxon>Pseudochryseolinea</taxon>
    </lineage>
</organism>
<accession>A0A364Y0X2</accession>
<proteinExistence type="predicted"/>
<dbReference type="Pfam" id="PF01261">
    <property type="entry name" value="AP_endonuc_2"/>
    <property type="match status" value="1"/>
</dbReference>
<reference evidence="2 3" key="1">
    <citation type="submission" date="2018-06" db="EMBL/GenBank/DDBJ databases">
        <title>Chryseolinea flavus sp. nov., a member of the phylum Bacteroidetes isolated from soil.</title>
        <authorList>
            <person name="Li Y."/>
            <person name="Wang J."/>
        </authorList>
    </citation>
    <scope>NUCLEOTIDE SEQUENCE [LARGE SCALE GENOMIC DNA]</scope>
    <source>
        <strain evidence="2 3">SDU1-6</strain>
    </source>
</reference>
<dbReference type="SUPFAM" id="SSF51658">
    <property type="entry name" value="Xylose isomerase-like"/>
    <property type="match status" value="1"/>
</dbReference>
<protein>
    <submittedName>
        <fullName evidence="2">Sugar phosphate isomerase/epimerase</fullName>
    </submittedName>
</protein>
<dbReference type="AlphaFoldDB" id="A0A364Y0X2"/>
<evidence type="ECO:0000259" key="1">
    <source>
        <dbReference type="Pfam" id="PF01261"/>
    </source>
</evidence>
<keyword evidence="2" id="KW-0413">Isomerase</keyword>
<dbReference type="OrthoDB" id="9798407at2"/>
<dbReference type="Gene3D" id="3.20.20.150">
    <property type="entry name" value="Divalent-metal-dependent TIM barrel enzymes"/>
    <property type="match status" value="1"/>
</dbReference>
<evidence type="ECO:0000313" key="2">
    <source>
        <dbReference type="EMBL" id="RAW00251.1"/>
    </source>
</evidence>
<dbReference type="PANTHER" id="PTHR12110:SF41">
    <property type="entry name" value="INOSOSE DEHYDRATASE"/>
    <property type="match status" value="1"/>
</dbReference>
<name>A0A364Y0X2_9BACT</name>